<dbReference type="Pfam" id="PF05199">
    <property type="entry name" value="GMC_oxred_C"/>
    <property type="match status" value="1"/>
</dbReference>
<feature type="domain" description="Glucose-methanol-choline oxidoreductase C-terminal" evidence="8">
    <location>
        <begin position="385"/>
        <end position="494"/>
    </location>
</feature>
<keyword evidence="5" id="KW-0560">Oxidoreductase</keyword>
<organism evidence="9 10">
    <name type="scientific">Streptomyces fuscichromogenes</name>
    <dbReference type="NCBI Taxonomy" id="1324013"/>
    <lineage>
        <taxon>Bacteria</taxon>
        <taxon>Bacillati</taxon>
        <taxon>Actinomycetota</taxon>
        <taxon>Actinomycetes</taxon>
        <taxon>Kitasatosporales</taxon>
        <taxon>Streptomycetaceae</taxon>
        <taxon>Streptomyces</taxon>
    </lineage>
</organism>
<dbReference type="RefSeq" id="WP_189266397.1">
    <property type="nucleotide sequence ID" value="NZ_BMML01000017.1"/>
</dbReference>
<dbReference type="SUPFAM" id="SSF51905">
    <property type="entry name" value="FAD/NAD(P)-binding domain"/>
    <property type="match status" value="1"/>
</dbReference>
<proteinExistence type="inferred from homology"/>
<dbReference type="InterPro" id="IPR000172">
    <property type="entry name" value="GMC_OxRdtase_N"/>
</dbReference>
<dbReference type="SUPFAM" id="SSF54373">
    <property type="entry name" value="FAD-linked reductases, C-terminal domain"/>
    <property type="match status" value="1"/>
</dbReference>
<keyword evidence="10" id="KW-1185">Reference proteome</keyword>
<evidence type="ECO:0000256" key="3">
    <source>
        <dbReference type="ARBA" id="ARBA00022630"/>
    </source>
</evidence>
<comment type="similarity">
    <text evidence="2">Belongs to the GMC oxidoreductase family.</text>
</comment>
<comment type="caution">
    <text evidence="9">The sequence shown here is derived from an EMBL/GenBank/DDBJ whole genome shotgun (WGS) entry which is preliminary data.</text>
</comment>
<dbReference type="Proteomes" id="UP000653411">
    <property type="component" value="Unassembled WGS sequence"/>
</dbReference>
<feature type="compositionally biased region" description="Basic and acidic residues" evidence="6">
    <location>
        <begin position="521"/>
        <end position="536"/>
    </location>
</feature>
<reference evidence="9" key="1">
    <citation type="journal article" date="2014" name="Int. J. Syst. Evol. Microbiol.">
        <title>Complete genome sequence of Corynebacterium casei LMG S-19264T (=DSM 44701T), isolated from a smear-ripened cheese.</title>
        <authorList>
            <consortium name="US DOE Joint Genome Institute (JGI-PGF)"/>
            <person name="Walter F."/>
            <person name="Albersmeier A."/>
            <person name="Kalinowski J."/>
            <person name="Ruckert C."/>
        </authorList>
    </citation>
    <scope>NUCLEOTIDE SEQUENCE</scope>
    <source>
        <strain evidence="9">CGMCC 4.7110</strain>
    </source>
</reference>
<sequence>MTDTPHSHVLIVGSGIMGAVVARLLRESDPALRITMVDAGTPIGDAPGRHLHDLDDPALWARYNERVATGIQGMYTGAEVVREAPGSLAALPPGMYHALAFGEDAEAMPQAALAWNAGGMGVHWTAATPWPAGHEVFDFGDPAGWAEDLATARRLLAVTPAAIGPTAIGHLVLDVLRRRYDGIGPADRRPQPMPMAVTPTAAGPMPRTAPGTIFPAIAGADDPAFTLVTGTLVTRLLITNGPVAGARVTGARLRRVGDGSERDVHADAVVVCADALRTPQLLFASGVRPEALGRRLNEHAFVTAQVLLDLDRFGTGLDALPLPRPGEFSTDSLWLPHNGTAQPFHGQIMNRTYIDEAGRPLAHSVGISLYVPFESRPENRLVFSESDTDLAGLPRIGVEFTAATADRLLVDRALDEVRSLAEEFGPFDPETESALLPAGSSLHLTGTVRCGSVDDGTSVCDPDGRVWGHDNLYLAGNGVIPTAMAANVTLTGAITAVRAARAVTARTTRTTRTTRTPQAARRSEAALDSPRQKDFA</sequence>
<accession>A0A917XHY0</accession>
<evidence type="ECO:0000259" key="8">
    <source>
        <dbReference type="Pfam" id="PF05199"/>
    </source>
</evidence>
<name>A0A917XHY0_9ACTN</name>
<dbReference type="PANTHER" id="PTHR42784:SF1">
    <property type="entry name" value="PYRANOSE 2-OXIDASE"/>
    <property type="match status" value="1"/>
</dbReference>
<protein>
    <submittedName>
        <fullName evidence="9">Pyranose oxidase</fullName>
    </submittedName>
</protein>
<evidence type="ECO:0000259" key="7">
    <source>
        <dbReference type="Pfam" id="PF00732"/>
    </source>
</evidence>
<dbReference type="Pfam" id="PF00732">
    <property type="entry name" value="GMC_oxred_N"/>
    <property type="match status" value="1"/>
</dbReference>
<dbReference type="EMBL" id="BMML01000017">
    <property type="protein sequence ID" value="GGN28448.1"/>
    <property type="molecule type" value="Genomic_DNA"/>
</dbReference>
<dbReference type="PANTHER" id="PTHR42784">
    <property type="entry name" value="PYRANOSE 2-OXIDASE"/>
    <property type="match status" value="1"/>
</dbReference>
<gene>
    <name evidence="9" type="ORF">GCM10011578_064530</name>
</gene>
<evidence type="ECO:0000256" key="2">
    <source>
        <dbReference type="ARBA" id="ARBA00010790"/>
    </source>
</evidence>
<dbReference type="InterPro" id="IPR051473">
    <property type="entry name" value="P2Ox-like"/>
</dbReference>
<dbReference type="Gene3D" id="3.50.50.60">
    <property type="entry name" value="FAD/NAD(P)-binding domain"/>
    <property type="match status" value="2"/>
</dbReference>
<evidence type="ECO:0000256" key="4">
    <source>
        <dbReference type="ARBA" id="ARBA00022827"/>
    </source>
</evidence>
<evidence type="ECO:0000256" key="1">
    <source>
        <dbReference type="ARBA" id="ARBA00001974"/>
    </source>
</evidence>
<evidence type="ECO:0000313" key="9">
    <source>
        <dbReference type="EMBL" id="GGN28448.1"/>
    </source>
</evidence>
<comment type="cofactor">
    <cofactor evidence="1">
        <name>FAD</name>
        <dbReference type="ChEBI" id="CHEBI:57692"/>
    </cofactor>
</comment>
<dbReference type="InterPro" id="IPR036188">
    <property type="entry name" value="FAD/NAD-bd_sf"/>
</dbReference>
<feature type="region of interest" description="Disordered" evidence="6">
    <location>
        <begin position="504"/>
        <end position="536"/>
    </location>
</feature>
<feature type="compositionally biased region" description="Low complexity" evidence="6">
    <location>
        <begin position="504"/>
        <end position="520"/>
    </location>
</feature>
<evidence type="ECO:0000256" key="6">
    <source>
        <dbReference type="SAM" id="MobiDB-lite"/>
    </source>
</evidence>
<dbReference type="GO" id="GO:0016614">
    <property type="term" value="F:oxidoreductase activity, acting on CH-OH group of donors"/>
    <property type="evidence" value="ECO:0007669"/>
    <property type="project" value="InterPro"/>
</dbReference>
<keyword evidence="3" id="KW-0285">Flavoprotein</keyword>
<keyword evidence="4" id="KW-0274">FAD</keyword>
<feature type="domain" description="Glucose-methanol-choline oxidoreductase N-terminal" evidence="7">
    <location>
        <begin position="226"/>
        <end position="300"/>
    </location>
</feature>
<evidence type="ECO:0000256" key="5">
    <source>
        <dbReference type="ARBA" id="ARBA00023002"/>
    </source>
</evidence>
<dbReference type="GO" id="GO:0050660">
    <property type="term" value="F:flavin adenine dinucleotide binding"/>
    <property type="evidence" value="ECO:0007669"/>
    <property type="project" value="InterPro"/>
</dbReference>
<dbReference type="InterPro" id="IPR007867">
    <property type="entry name" value="GMC_OxRtase_C"/>
</dbReference>
<evidence type="ECO:0000313" key="10">
    <source>
        <dbReference type="Proteomes" id="UP000653411"/>
    </source>
</evidence>
<reference evidence="9" key="2">
    <citation type="submission" date="2020-09" db="EMBL/GenBank/DDBJ databases">
        <authorList>
            <person name="Sun Q."/>
            <person name="Zhou Y."/>
        </authorList>
    </citation>
    <scope>NUCLEOTIDE SEQUENCE</scope>
    <source>
        <strain evidence="9">CGMCC 4.7110</strain>
    </source>
</reference>
<dbReference type="AlphaFoldDB" id="A0A917XHY0"/>